<name>A0A833DV78_9CREN</name>
<proteinExistence type="predicted"/>
<gene>
    <name evidence="1" type="ORF">EYH02_03860</name>
</gene>
<dbReference type="Proteomes" id="UP000605805">
    <property type="component" value="Unassembled WGS sequence"/>
</dbReference>
<accession>A0A833DV78</accession>
<dbReference type="SUPFAM" id="SSF52540">
    <property type="entry name" value="P-loop containing nucleoside triphosphate hydrolases"/>
    <property type="match status" value="1"/>
</dbReference>
<dbReference type="AlphaFoldDB" id="A0A833DV78"/>
<dbReference type="CDD" id="cd01983">
    <property type="entry name" value="SIMIBI"/>
    <property type="match status" value="1"/>
</dbReference>
<organism evidence="1 2">
    <name type="scientific">Ignisphaera aggregans</name>
    <dbReference type="NCBI Taxonomy" id="334771"/>
    <lineage>
        <taxon>Archaea</taxon>
        <taxon>Thermoproteota</taxon>
        <taxon>Thermoprotei</taxon>
        <taxon>Desulfurococcales</taxon>
        <taxon>Desulfurococcaceae</taxon>
        <taxon>Ignisphaera</taxon>
    </lineage>
</organism>
<comment type="caution">
    <text evidence="1">The sequence shown here is derived from an EMBL/GenBank/DDBJ whole genome shotgun (WGS) entry which is preliminary data.</text>
</comment>
<dbReference type="Gene3D" id="3.40.50.720">
    <property type="entry name" value="NAD(P)-binding Rossmann-like Domain"/>
    <property type="match status" value="1"/>
</dbReference>
<dbReference type="PANTHER" id="PTHR42869:SF1">
    <property type="entry name" value="SLL0572 PROTEIN"/>
    <property type="match status" value="1"/>
</dbReference>
<evidence type="ECO:0000313" key="1">
    <source>
        <dbReference type="EMBL" id="HIP57190.1"/>
    </source>
</evidence>
<dbReference type="EMBL" id="DQTV01000071">
    <property type="protein sequence ID" value="HIP57190.1"/>
    <property type="molecule type" value="Genomic_DNA"/>
</dbReference>
<reference evidence="1" key="1">
    <citation type="journal article" date="2020" name="ISME J.">
        <title>Gammaproteobacteria mediating utilization of methyl-, sulfur- and petroleum organic compounds in deep ocean hydrothermal plumes.</title>
        <authorList>
            <person name="Zhou Z."/>
            <person name="Liu Y."/>
            <person name="Pan J."/>
            <person name="Cron B.R."/>
            <person name="Toner B.M."/>
            <person name="Anantharaman K."/>
            <person name="Breier J.A."/>
            <person name="Dick G.J."/>
            <person name="Li M."/>
        </authorList>
    </citation>
    <scope>NUCLEOTIDE SEQUENCE</scope>
    <source>
        <strain evidence="1">SZUA-1435</strain>
    </source>
</reference>
<evidence type="ECO:0000313" key="2">
    <source>
        <dbReference type="Proteomes" id="UP000605805"/>
    </source>
</evidence>
<dbReference type="InterPro" id="IPR027417">
    <property type="entry name" value="P-loop_NTPase"/>
</dbReference>
<protein>
    <submittedName>
        <fullName evidence="1">GTPase</fullName>
    </submittedName>
</protein>
<sequence length="446" mass="50036">MVRRIIIMGAGGRDFHNFNVVFRNNPEYYVVAFTAAQIPGIEFKRYPPSLAGPRYPEGIPIYPEEMLPELITKFKVDEVVLSYSDLTYEELGRKISMVLAAGASFRLLGPNETMIESTKPVIAVTAVKTGAGKSTVSRAVSRELKSRNIRYVVVRHPMAYGDLERMAVQIFRTLEDLDKYGVTIEEREEYEPHLKMGVPVLAGVDYGKVLLEAEKMGDVILWDGGNNDWPFFRPWYMITVADAMRPGMEIRAYPGEVNVRMANAIIITKVSQARAEDVETIVKNVREINPKAHIIKADMEIHVDKPELISGKRVVVIEDSPTVTHGGLPYGAGYVAAKKYGAEIVDPKPYAVGIIKRMFEEYKHIGPVLPSTGYTPDQLRDLEETLRRIDCDVIVLGTPADIAKLIRIDKPVVRVSFELKIVEGPTIKDLVDEFLELARKYRAIGV</sequence>
<dbReference type="InterPro" id="IPR053199">
    <property type="entry name" value="cDPG_synthetase-like"/>
</dbReference>
<dbReference type="PANTHER" id="PTHR42869">
    <property type="entry name" value="SLL0572 PROTEIN"/>
    <property type="match status" value="1"/>
</dbReference>